<feature type="compositionally biased region" description="Acidic residues" evidence="1">
    <location>
        <begin position="204"/>
        <end position="213"/>
    </location>
</feature>
<comment type="caution">
    <text evidence="3">The sequence shown here is derived from an EMBL/GenBank/DDBJ whole genome shotgun (WGS) entry which is preliminary data.</text>
</comment>
<reference evidence="3" key="1">
    <citation type="journal article" date="2023" name="Mol. Phylogenet. Evol.">
        <title>Genome-scale phylogeny and comparative genomics of the fungal order Sordariales.</title>
        <authorList>
            <person name="Hensen N."/>
            <person name="Bonometti L."/>
            <person name="Westerberg I."/>
            <person name="Brannstrom I.O."/>
            <person name="Guillou S."/>
            <person name="Cros-Aarteil S."/>
            <person name="Calhoun S."/>
            <person name="Haridas S."/>
            <person name="Kuo A."/>
            <person name="Mondo S."/>
            <person name="Pangilinan J."/>
            <person name="Riley R."/>
            <person name="LaButti K."/>
            <person name="Andreopoulos B."/>
            <person name="Lipzen A."/>
            <person name="Chen C."/>
            <person name="Yan M."/>
            <person name="Daum C."/>
            <person name="Ng V."/>
            <person name="Clum A."/>
            <person name="Steindorff A."/>
            <person name="Ohm R.A."/>
            <person name="Martin F."/>
            <person name="Silar P."/>
            <person name="Natvig D.O."/>
            <person name="Lalanne C."/>
            <person name="Gautier V."/>
            <person name="Ament-Velasquez S.L."/>
            <person name="Kruys A."/>
            <person name="Hutchinson M.I."/>
            <person name="Powell A.J."/>
            <person name="Barry K."/>
            <person name="Miller A.N."/>
            <person name="Grigoriev I.V."/>
            <person name="Debuchy R."/>
            <person name="Gladieux P."/>
            <person name="Hiltunen Thoren M."/>
            <person name="Johannesson H."/>
        </authorList>
    </citation>
    <scope>NUCLEOTIDE SEQUENCE</scope>
    <source>
        <strain evidence="3">CBS 232.78</strain>
    </source>
</reference>
<name>A0AAE0U7H5_9PEZI</name>
<reference evidence="3" key="2">
    <citation type="submission" date="2023-06" db="EMBL/GenBank/DDBJ databases">
        <authorList>
            <consortium name="Lawrence Berkeley National Laboratory"/>
            <person name="Haridas S."/>
            <person name="Hensen N."/>
            <person name="Bonometti L."/>
            <person name="Westerberg I."/>
            <person name="Brannstrom I.O."/>
            <person name="Guillou S."/>
            <person name="Cros-Aarteil S."/>
            <person name="Calhoun S."/>
            <person name="Kuo A."/>
            <person name="Mondo S."/>
            <person name="Pangilinan J."/>
            <person name="Riley R."/>
            <person name="LaButti K."/>
            <person name="Andreopoulos B."/>
            <person name="Lipzen A."/>
            <person name="Chen C."/>
            <person name="Yanf M."/>
            <person name="Daum C."/>
            <person name="Ng V."/>
            <person name="Clum A."/>
            <person name="Steindorff A."/>
            <person name="Ohm R."/>
            <person name="Martin F."/>
            <person name="Silar P."/>
            <person name="Natvig D."/>
            <person name="Lalanne C."/>
            <person name="Gautier V."/>
            <person name="Ament-velasquez S.L."/>
            <person name="Kruys A."/>
            <person name="Hutchinson M.I."/>
            <person name="Powell A.J."/>
            <person name="Barry K."/>
            <person name="Miller A.N."/>
            <person name="Grigoriev I.V."/>
            <person name="Debuchy R."/>
            <person name="Gladieux P."/>
            <person name="Thoren M.H."/>
            <person name="Johannesson H."/>
        </authorList>
    </citation>
    <scope>NUCLEOTIDE SEQUENCE</scope>
    <source>
        <strain evidence="3">CBS 232.78</strain>
    </source>
</reference>
<dbReference type="EMBL" id="JAULSW010000001">
    <property type="protein sequence ID" value="KAK3393848.1"/>
    <property type="molecule type" value="Genomic_DNA"/>
</dbReference>
<evidence type="ECO:0000313" key="3">
    <source>
        <dbReference type="EMBL" id="KAK3393848.1"/>
    </source>
</evidence>
<sequence length="255" mass="29004">MARTYRILHRVWRAKRPLYWGMLPELAGTIAMLVLFGLQQPDLYRSKFWQIGFNNQLNSNPAMVLYAYANYEPLPSIPLVWSQTLTNFNVAISIVSLFILLGKMIAVIMKVFYPIIGLFTNLSLTALYAVSVYGQAGPDYADPRYPSSVAWYIRMGCDIAKPYNMVKQCQMAKGTFAATIFMMTLYLCNLGLAAWSMLPNPENDFDDDSDDDNVGGKQWEMQPQPPMTPRTVPFTPRTLAFNTLDRKLPLRHGYA</sequence>
<keyword evidence="2" id="KW-1133">Transmembrane helix</keyword>
<keyword evidence="2" id="KW-0472">Membrane</keyword>
<accession>A0AAE0U7H5</accession>
<dbReference type="AlphaFoldDB" id="A0AAE0U7H5"/>
<evidence type="ECO:0000313" key="4">
    <source>
        <dbReference type="Proteomes" id="UP001285441"/>
    </source>
</evidence>
<gene>
    <name evidence="3" type="ORF">B0H63DRAFT_444055</name>
</gene>
<feature type="transmembrane region" description="Helical" evidence="2">
    <location>
        <begin position="112"/>
        <end position="133"/>
    </location>
</feature>
<dbReference type="Proteomes" id="UP001285441">
    <property type="component" value="Unassembled WGS sequence"/>
</dbReference>
<proteinExistence type="predicted"/>
<keyword evidence="4" id="KW-1185">Reference proteome</keyword>
<organism evidence="3 4">
    <name type="scientific">Podospora didyma</name>
    <dbReference type="NCBI Taxonomy" id="330526"/>
    <lineage>
        <taxon>Eukaryota</taxon>
        <taxon>Fungi</taxon>
        <taxon>Dikarya</taxon>
        <taxon>Ascomycota</taxon>
        <taxon>Pezizomycotina</taxon>
        <taxon>Sordariomycetes</taxon>
        <taxon>Sordariomycetidae</taxon>
        <taxon>Sordariales</taxon>
        <taxon>Podosporaceae</taxon>
        <taxon>Podospora</taxon>
    </lineage>
</organism>
<feature type="transmembrane region" description="Helical" evidence="2">
    <location>
        <begin position="20"/>
        <end position="38"/>
    </location>
</feature>
<feature type="region of interest" description="Disordered" evidence="1">
    <location>
        <begin position="204"/>
        <end position="232"/>
    </location>
</feature>
<evidence type="ECO:0000256" key="2">
    <source>
        <dbReference type="SAM" id="Phobius"/>
    </source>
</evidence>
<feature type="transmembrane region" description="Helical" evidence="2">
    <location>
        <begin position="175"/>
        <end position="198"/>
    </location>
</feature>
<protein>
    <submittedName>
        <fullName evidence="3">Uncharacterized protein</fullName>
    </submittedName>
</protein>
<feature type="transmembrane region" description="Helical" evidence="2">
    <location>
        <begin position="80"/>
        <end position="100"/>
    </location>
</feature>
<keyword evidence="2" id="KW-0812">Transmembrane</keyword>
<evidence type="ECO:0000256" key="1">
    <source>
        <dbReference type="SAM" id="MobiDB-lite"/>
    </source>
</evidence>